<dbReference type="InterPro" id="IPR027474">
    <property type="entry name" value="L-asparaginase_N"/>
</dbReference>
<dbReference type="GO" id="GO:0006528">
    <property type="term" value="P:asparagine metabolic process"/>
    <property type="evidence" value="ECO:0007669"/>
    <property type="project" value="InterPro"/>
</dbReference>
<evidence type="ECO:0000259" key="5">
    <source>
        <dbReference type="Pfam" id="PF17763"/>
    </source>
</evidence>
<dbReference type="SFLD" id="SFLDS00057">
    <property type="entry name" value="Glutaminase/Asparaginase"/>
    <property type="match status" value="1"/>
</dbReference>
<dbReference type="Gene3D" id="3.40.50.40">
    <property type="match status" value="1"/>
</dbReference>
<dbReference type="PIRSF" id="PIRSF500176">
    <property type="entry name" value="L_ASNase"/>
    <property type="match status" value="1"/>
</dbReference>
<feature type="domain" description="L-asparaginase N-terminal" evidence="4">
    <location>
        <begin position="29"/>
        <end position="217"/>
    </location>
</feature>
<dbReference type="InterPro" id="IPR037152">
    <property type="entry name" value="L-asparaginase_N_sf"/>
</dbReference>
<organism evidence="7 9">
    <name type="scientific">Paraburkholderia ginsengiterrae</name>
    <dbReference type="NCBI Taxonomy" id="1462993"/>
    <lineage>
        <taxon>Bacteria</taxon>
        <taxon>Pseudomonadati</taxon>
        <taxon>Pseudomonadota</taxon>
        <taxon>Betaproteobacteria</taxon>
        <taxon>Burkholderiales</taxon>
        <taxon>Burkholderiaceae</taxon>
        <taxon>Paraburkholderia</taxon>
    </lineage>
</organism>
<dbReference type="AlphaFoldDB" id="A0A1A9N781"/>
<dbReference type="Pfam" id="PF00710">
    <property type="entry name" value="Asparaginase"/>
    <property type="match status" value="1"/>
</dbReference>
<dbReference type="STRING" id="1462993.A6V36_08190"/>
<dbReference type="RefSeq" id="WP_064270365.1">
    <property type="nucleotide sequence ID" value="NZ_LXJZ01000198.1"/>
</dbReference>
<accession>A0A1A9N781</accession>
<keyword evidence="2" id="KW-0378">Hydrolase</keyword>
<keyword evidence="8" id="KW-1185">Reference proteome</keyword>
<dbReference type="GO" id="GO:0004067">
    <property type="term" value="F:asparaginase activity"/>
    <property type="evidence" value="ECO:0007669"/>
    <property type="project" value="UniProtKB-UniRule"/>
</dbReference>
<comment type="caution">
    <text evidence="7">The sequence shown here is derived from an EMBL/GenBank/DDBJ whole genome shotgun (WGS) entry which is preliminary data.</text>
</comment>
<dbReference type="InterPro" id="IPR006034">
    <property type="entry name" value="Asparaginase/glutaminase-like"/>
</dbReference>
<sequence length="376" mass="39132">MSGAQVAEPVAPAVSALVDENAAPAKRPRIAVIGTGGTFAMHGRHRFDWIEYADSGVIHPIDDLLERLGELVPHVEIVPVPFRALGSVSIGPGDWLELATLIRDTAASDATLTGFVITHGTATLEETAWFLDLVLELDQPVVLTGAQRPANTDGSDAAANLRGAVALAAAQDSRGSGVLVAMGGLFFAARDVTKAASFELAAFEAAPYGPLGRIDADAGVVWRRRVFRDERPARRASRFAPILDAATRSGLPRVDIALSYAGADGAAIDAFVAAGARGIVCAGLAPGRPASGEREALCCAAGAGVVVVQATRAPRGTVPKQRFLAADGFVAGGDLSPQKLRIALMLILASFGTSNVAPHDRAQTERDTVQRILLEL</sequence>
<dbReference type="InterPro" id="IPR004550">
    <property type="entry name" value="AsnASE_II"/>
</dbReference>
<protein>
    <submittedName>
        <fullName evidence="7">L-asparaginase</fullName>
    </submittedName>
</protein>
<dbReference type="PRINTS" id="PR00139">
    <property type="entry name" value="ASNGLNASE"/>
</dbReference>
<dbReference type="Pfam" id="PF17763">
    <property type="entry name" value="Asparaginase_C"/>
    <property type="match status" value="1"/>
</dbReference>
<dbReference type="EMBL" id="LXJZ01000198">
    <property type="protein sequence ID" value="OAJ54817.1"/>
    <property type="molecule type" value="Genomic_DNA"/>
</dbReference>
<dbReference type="PIRSF" id="PIRSF001220">
    <property type="entry name" value="L-ASNase_gatD"/>
    <property type="match status" value="1"/>
</dbReference>
<evidence type="ECO:0000313" key="9">
    <source>
        <dbReference type="Proteomes" id="UP000078116"/>
    </source>
</evidence>
<dbReference type="CDD" id="cd08964">
    <property type="entry name" value="L-asparaginase_II"/>
    <property type="match status" value="1"/>
</dbReference>
<evidence type="ECO:0000313" key="6">
    <source>
        <dbReference type="EMBL" id="OAJ54817.1"/>
    </source>
</evidence>
<dbReference type="Gene3D" id="3.40.50.1170">
    <property type="entry name" value="L-asparaginase, N-terminal domain"/>
    <property type="match status" value="1"/>
</dbReference>
<dbReference type="SUPFAM" id="SSF53774">
    <property type="entry name" value="Glutaminase/Asparaginase"/>
    <property type="match status" value="1"/>
</dbReference>
<feature type="domain" description="Asparaginase/glutaminase C-terminal" evidence="5">
    <location>
        <begin position="253"/>
        <end position="350"/>
    </location>
</feature>
<comment type="similarity">
    <text evidence="1">Belongs to the asparaginase 1 family.</text>
</comment>
<dbReference type="SMART" id="SM00870">
    <property type="entry name" value="Asparaginase"/>
    <property type="match status" value="1"/>
</dbReference>
<evidence type="ECO:0000259" key="4">
    <source>
        <dbReference type="Pfam" id="PF00710"/>
    </source>
</evidence>
<evidence type="ECO:0000256" key="1">
    <source>
        <dbReference type="ARBA" id="ARBA00010518"/>
    </source>
</evidence>
<dbReference type="InterPro" id="IPR036152">
    <property type="entry name" value="Asp/glu_Ase-like_sf"/>
</dbReference>
<reference evidence="8 9" key="1">
    <citation type="submission" date="2016-04" db="EMBL/GenBank/DDBJ databases">
        <title>Reclassification of Paraburkholderia panaciterrae (Farh et al. 2015) Dobritsa &amp; Samadpour 2016 as a later homotypic synonym of Paraburkholderia ginsengiterrae (Farh et al. 2015) Dobritsa &amp; Samadpour 2016.</title>
        <authorList>
            <person name="Dobritsa A.P."/>
            <person name="Kutumbaka K."/>
            <person name="Samadpour M."/>
        </authorList>
    </citation>
    <scope>NUCLEOTIDE SEQUENCE [LARGE SCALE GENOMIC DNA]</scope>
    <source>
        <strain evidence="7 9">DCY85</strain>
        <strain evidence="6 8">DCY85-1</strain>
    </source>
</reference>
<dbReference type="PANTHER" id="PTHR11707:SF28">
    <property type="entry name" value="60 KDA LYSOPHOSPHOLIPASE"/>
    <property type="match status" value="1"/>
</dbReference>
<feature type="active site" description="O-isoaspartyl threonine intermediate" evidence="3">
    <location>
        <position position="38"/>
    </location>
</feature>
<dbReference type="InterPro" id="IPR040919">
    <property type="entry name" value="Asparaginase_C"/>
</dbReference>
<evidence type="ECO:0000313" key="7">
    <source>
        <dbReference type="EMBL" id="OAJ61002.1"/>
    </source>
</evidence>
<dbReference type="Proteomes" id="UP000077961">
    <property type="component" value="Unassembled WGS sequence"/>
</dbReference>
<gene>
    <name evidence="6" type="ORF">A6V36_08190</name>
    <name evidence="7" type="ORF">A6V37_02520</name>
</gene>
<dbReference type="EMBL" id="LXKA01000221">
    <property type="protein sequence ID" value="OAJ61002.1"/>
    <property type="molecule type" value="Genomic_DNA"/>
</dbReference>
<dbReference type="Proteomes" id="UP000078116">
    <property type="component" value="Unassembled WGS sequence"/>
</dbReference>
<dbReference type="OrthoDB" id="9788068at2"/>
<dbReference type="InterPro" id="IPR027473">
    <property type="entry name" value="L-asparaginase_C"/>
</dbReference>
<dbReference type="PANTHER" id="PTHR11707">
    <property type="entry name" value="L-ASPARAGINASE"/>
    <property type="match status" value="1"/>
</dbReference>
<evidence type="ECO:0000256" key="2">
    <source>
        <dbReference type="ARBA" id="ARBA00022801"/>
    </source>
</evidence>
<dbReference type="PROSITE" id="PS51732">
    <property type="entry name" value="ASN_GLN_ASE_3"/>
    <property type="match status" value="1"/>
</dbReference>
<proteinExistence type="inferred from homology"/>
<evidence type="ECO:0000313" key="8">
    <source>
        <dbReference type="Proteomes" id="UP000077961"/>
    </source>
</evidence>
<name>A0A1A9N781_9BURK</name>
<evidence type="ECO:0000256" key="3">
    <source>
        <dbReference type="PIRSR" id="PIRSR001220-1"/>
    </source>
</evidence>